<dbReference type="AlphaFoldDB" id="A0A0F9R7U3"/>
<gene>
    <name evidence="1" type="ORF">LCGC14_0683780</name>
</gene>
<evidence type="ECO:0000313" key="1">
    <source>
        <dbReference type="EMBL" id="KKN45392.1"/>
    </source>
</evidence>
<dbReference type="EMBL" id="LAZR01001393">
    <property type="protein sequence ID" value="KKN45392.1"/>
    <property type="molecule type" value="Genomic_DNA"/>
</dbReference>
<name>A0A0F9R7U3_9ZZZZ</name>
<organism evidence="1">
    <name type="scientific">marine sediment metagenome</name>
    <dbReference type="NCBI Taxonomy" id="412755"/>
    <lineage>
        <taxon>unclassified sequences</taxon>
        <taxon>metagenomes</taxon>
        <taxon>ecological metagenomes</taxon>
    </lineage>
</organism>
<proteinExistence type="predicted"/>
<sequence>MGVNYITLHGAGWRKIRFEDVDRVLTEYRKAKREGKDIVFVHKGVIRDVNNHPRACTRTVSS</sequence>
<comment type="caution">
    <text evidence="1">The sequence shown here is derived from an EMBL/GenBank/DDBJ whole genome shotgun (WGS) entry which is preliminary data.</text>
</comment>
<protein>
    <submittedName>
        <fullName evidence="1">Uncharacterized protein</fullName>
    </submittedName>
</protein>
<accession>A0A0F9R7U3</accession>
<reference evidence="1" key="1">
    <citation type="journal article" date="2015" name="Nature">
        <title>Complex archaea that bridge the gap between prokaryotes and eukaryotes.</title>
        <authorList>
            <person name="Spang A."/>
            <person name="Saw J.H."/>
            <person name="Jorgensen S.L."/>
            <person name="Zaremba-Niedzwiedzka K."/>
            <person name="Martijn J."/>
            <person name="Lind A.E."/>
            <person name="van Eijk R."/>
            <person name="Schleper C."/>
            <person name="Guy L."/>
            <person name="Ettema T.J."/>
        </authorList>
    </citation>
    <scope>NUCLEOTIDE SEQUENCE</scope>
</reference>